<dbReference type="EMBL" id="NCKU01000112">
    <property type="protein sequence ID" value="RWS17162.1"/>
    <property type="molecule type" value="Genomic_DNA"/>
</dbReference>
<keyword evidence="5" id="KW-1185">Reference proteome</keyword>
<dbReference type="Gene3D" id="6.10.140.1230">
    <property type="match status" value="1"/>
</dbReference>
<feature type="region of interest" description="Disordered" evidence="2">
    <location>
        <begin position="1"/>
        <end position="29"/>
    </location>
</feature>
<dbReference type="InterPro" id="IPR005024">
    <property type="entry name" value="Snf7_fam"/>
</dbReference>
<evidence type="ECO:0000313" key="3">
    <source>
        <dbReference type="EMBL" id="RWS17162.1"/>
    </source>
</evidence>
<name>A0A3S3SMD1_9ACAR</name>
<dbReference type="Proteomes" id="UP000285301">
    <property type="component" value="Unassembled WGS sequence"/>
</dbReference>
<dbReference type="GO" id="GO:0007034">
    <property type="term" value="P:vacuolar transport"/>
    <property type="evidence" value="ECO:0007669"/>
    <property type="project" value="InterPro"/>
</dbReference>
<dbReference type="PANTHER" id="PTHR10476">
    <property type="entry name" value="CHARGED MULTIVESICULAR BODY PROTEIN"/>
    <property type="match status" value="1"/>
</dbReference>
<comment type="caution">
    <text evidence="3">The sequence shown here is derived from an EMBL/GenBank/DDBJ whole genome shotgun (WGS) entry which is preliminary data.</text>
</comment>
<evidence type="ECO:0000313" key="4">
    <source>
        <dbReference type="EMBL" id="RWS17176.1"/>
    </source>
</evidence>
<protein>
    <submittedName>
        <fullName evidence="3">Charged multivesicular body protein 1b-like protein</fullName>
    </submittedName>
</protein>
<dbReference type="Pfam" id="PF03357">
    <property type="entry name" value="Snf7"/>
    <property type="match status" value="1"/>
</dbReference>
<feature type="compositionally biased region" description="Low complexity" evidence="2">
    <location>
        <begin position="16"/>
        <end position="26"/>
    </location>
</feature>
<feature type="compositionally biased region" description="Basic and acidic residues" evidence="2">
    <location>
        <begin position="184"/>
        <end position="198"/>
    </location>
</feature>
<feature type="region of interest" description="Disordered" evidence="2">
    <location>
        <begin position="179"/>
        <end position="198"/>
    </location>
</feature>
<reference evidence="3 5" key="1">
    <citation type="journal article" date="2018" name="Gigascience">
        <title>Genomes of trombidid mites reveal novel predicted allergens and laterally-transferred genes associated with secondary metabolism.</title>
        <authorList>
            <person name="Dong X."/>
            <person name="Chaisiri K."/>
            <person name="Xia D."/>
            <person name="Armstrong S.D."/>
            <person name="Fang Y."/>
            <person name="Donnelly M.J."/>
            <person name="Kadowaki T."/>
            <person name="McGarry J.W."/>
            <person name="Darby A.C."/>
            <person name="Makepeace B.L."/>
        </authorList>
    </citation>
    <scope>NUCLEOTIDE SEQUENCE [LARGE SCALE GENOMIC DNA]</scope>
    <source>
        <strain evidence="3">UoL-WK</strain>
    </source>
</reference>
<accession>A0A3S3SMD1</accession>
<dbReference type="EMBL" id="NCKU01000111">
    <property type="protein sequence ID" value="RWS17176.1"/>
    <property type="molecule type" value="Genomic_DNA"/>
</dbReference>
<reference evidence="3" key="2">
    <citation type="submission" date="2018-11" db="EMBL/GenBank/DDBJ databases">
        <title>Trombidioid mite genomics.</title>
        <authorList>
            <person name="Dong X."/>
        </authorList>
    </citation>
    <scope>NUCLEOTIDE SEQUENCE</scope>
    <source>
        <strain evidence="3">UoL-WK</strain>
    </source>
</reference>
<dbReference type="AlphaFoldDB" id="A0A3S3SMD1"/>
<comment type="similarity">
    <text evidence="1">Belongs to the SNF7 family.</text>
</comment>
<dbReference type="STRING" id="1965070.A0A3S3SMD1"/>
<dbReference type="OrthoDB" id="10266568at2759"/>
<evidence type="ECO:0000256" key="1">
    <source>
        <dbReference type="ARBA" id="ARBA00006190"/>
    </source>
</evidence>
<evidence type="ECO:0000256" key="2">
    <source>
        <dbReference type="SAM" id="MobiDB-lite"/>
    </source>
</evidence>
<sequence length="367" mass="41077">MACATLKRSLEWDPLNSPSNSSPASRPSKKRCINHMYNSIPPKEPSPFGEVKPKITPEYIAATIKEEMKRLQHRKQLHYVCSGNANTSSNTDTTSSECSSTESVPPLLSSNVGLLSPTRRDQPLFTFRQVGIICERLMKERESQMRDEYDSVLNTKLAEQYDTFVKFTYDQIQKRFENGTPSSKELERNSRKCEKEEKQEKMKCKKAIQKGNIEGARIHAENAIRQKNQALNYLRMSARVDGVASRVQSAITSKRVTQSMTGVVKAMDAAMKSMSLEKISAVMDKFEKQFEDVDVQVNVMENTMSSTTTISVPQNDVDSLMQQVADEAGLELNMELPQGVTGSVGVSTAASAEQDDLSQRLAKLRQV</sequence>
<gene>
    <name evidence="3" type="ORF">B4U79_01941</name>
    <name evidence="4" type="ORF">B4U79_15745</name>
</gene>
<organism evidence="3 5">
    <name type="scientific">Dinothrombium tinctorium</name>
    <dbReference type="NCBI Taxonomy" id="1965070"/>
    <lineage>
        <taxon>Eukaryota</taxon>
        <taxon>Metazoa</taxon>
        <taxon>Ecdysozoa</taxon>
        <taxon>Arthropoda</taxon>
        <taxon>Chelicerata</taxon>
        <taxon>Arachnida</taxon>
        <taxon>Acari</taxon>
        <taxon>Acariformes</taxon>
        <taxon>Trombidiformes</taxon>
        <taxon>Prostigmata</taxon>
        <taxon>Anystina</taxon>
        <taxon>Parasitengona</taxon>
        <taxon>Trombidioidea</taxon>
        <taxon>Trombidiidae</taxon>
        <taxon>Dinothrombium</taxon>
    </lineage>
</organism>
<evidence type="ECO:0000313" key="5">
    <source>
        <dbReference type="Proteomes" id="UP000285301"/>
    </source>
</evidence>
<proteinExistence type="inferred from homology"/>
<dbReference type="CDD" id="cd22240">
    <property type="entry name" value="akirin"/>
    <property type="match status" value="1"/>
</dbReference>